<dbReference type="EMBL" id="BDUD01000001">
    <property type="protein sequence ID" value="GBG21139.1"/>
    <property type="molecule type" value="Genomic_DNA"/>
</dbReference>
<name>A0A2R5FSZ5_NOSCO</name>
<evidence type="ECO:0000313" key="1">
    <source>
        <dbReference type="EMBL" id="GBG21139.1"/>
    </source>
</evidence>
<organism evidence="1 2">
    <name type="scientific">Nostoc commune NIES-4072</name>
    <dbReference type="NCBI Taxonomy" id="2005467"/>
    <lineage>
        <taxon>Bacteria</taxon>
        <taxon>Bacillati</taxon>
        <taxon>Cyanobacteriota</taxon>
        <taxon>Cyanophyceae</taxon>
        <taxon>Nostocales</taxon>
        <taxon>Nostocaceae</taxon>
        <taxon>Nostoc</taxon>
    </lineage>
</organism>
<sequence>MATTHGPSENNYLAATPENDQIYGYKSNDTGELNASPTEKVLILQSLVCNSTAAGGDNPDQISLIIQGNDENSLNFLMFPKQHVPLAPWSQNFHSTADIELFAGSKRLGRETVSNSGDSPLSFTKRKASYTLTFLVNPTNSSAI</sequence>
<dbReference type="Proteomes" id="UP000245124">
    <property type="component" value="Unassembled WGS sequence"/>
</dbReference>
<evidence type="ECO:0000313" key="2">
    <source>
        <dbReference type="Proteomes" id="UP000245124"/>
    </source>
</evidence>
<comment type="caution">
    <text evidence="1">The sequence shown here is derived from an EMBL/GenBank/DDBJ whole genome shotgun (WGS) entry which is preliminary data.</text>
</comment>
<dbReference type="RefSeq" id="WP_109011097.1">
    <property type="nucleotide sequence ID" value="NZ_BDUD01000001.1"/>
</dbReference>
<dbReference type="AlphaFoldDB" id="A0A2R5FSZ5"/>
<accession>A0A2R5FSZ5</accession>
<protein>
    <submittedName>
        <fullName evidence="1">Uncharacterized protein</fullName>
    </submittedName>
</protein>
<keyword evidence="2" id="KW-1185">Reference proteome</keyword>
<proteinExistence type="predicted"/>
<gene>
    <name evidence="1" type="ORF">NIES4072_48220</name>
</gene>
<reference evidence="1 2" key="1">
    <citation type="submission" date="2017-06" db="EMBL/GenBank/DDBJ databases">
        <title>Genome sequencing of cyanobaciteial culture collection at National Institute for Environmental Studies (NIES).</title>
        <authorList>
            <person name="Hirose Y."/>
            <person name="Shimura Y."/>
            <person name="Fujisawa T."/>
            <person name="Nakamura Y."/>
            <person name="Kawachi M."/>
        </authorList>
    </citation>
    <scope>NUCLEOTIDE SEQUENCE [LARGE SCALE GENOMIC DNA]</scope>
    <source>
        <strain evidence="1 2">NIES-4072</strain>
    </source>
</reference>